<dbReference type="AlphaFoldDB" id="A0ABD3PEF9"/>
<evidence type="ECO:0008006" key="3">
    <source>
        <dbReference type="Google" id="ProtNLM"/>
    </source>
</evidence>
<sequence>MNVKSVMSFGLELVGFGAKRQNVQDKLNLQCFRSHFGIGPEAIPASTHDITFFRGGTQVSTNRLKNEAIWDQNALYFKIPEGKRLIGDSGYKGEPSIISTSVDEHSDKVKEFFARAKSGQETINTR</sequence>
<gene>
    <name evidence="1" type="ORF">ACHAW5_007529</name>
</gene>
<organism evidence="1 2">
    <name type="scientific">Stephanodiscus triporus</name>
    <dbReference type="NCBI Taxonomy" id="2934178"/>
    <lineage>
        <taxon>Eukaryota</taxon>
        <taxon>Sar</taxon>
        <taxon>Stramenopiles</taxon>
        <taxon>Ochrophyta</taxon>
        <taxon>Bacillariophyta</taxon>
        <taxon>Coscinodiscophyceae</taxon>
        <taxon>Thalassiosirophycidae</taxon>
        <taxon>Stephanodiscales</taxon>
        <taxon>Stephanodiscaceae</taxon>
        <taxon>Stephanodiscus</taxon>
    </lineage>
</organism>
<accession>A0ABD3PEF9</accession>
<evidence type="ECO:0000313" key="1">
    <source>
        <dbReference type="EMBL" id="KAL3786428.1"/>
    </source>
</evidence>
<proteinExistence type="predicted"/>
<dbReference type="EMBL" id="JALLAZ020000828">
    <property type="protein sequence ID" value="KAL3786428.1"/>
    <property type="molecule type" value="Genomic_DNA"/>
</dbReference>
<comment type="caution">
    <text evidence="1">The sequence shown here is derived from an EMBL/GenBank/DDBJ whole genome shotgun (WGS) entry which is preliminary data.</text>
</comment>
<reference evidence="1 2" key="1">
    <citation type="submission" date="2024-10" db="EMBL/GenBank/DDBJ databases">
        <title>Updated reference genomes for cyclostephanoid diatoms.</title>
        <authorList>
            <person name="Roberts W.R."/>
            <person name="Alverson A.J."/>
        </authorList>
    </citation>
    <scope>NUCLEOTIDE SEQUENCE [LARGE SCALE GENOMIC DNA]</scope>
    <source>
        <strain evidence="1 2">AJA276-08</strain>
    </source>
</reference>
<dbReference type="Proteomes" id="UP001530315">
    <property type="component" value="Unassembled WGS sequence"/>
</dbReference>
<evidence type="ECO:0000313" key="2">
    <source>
        <dbReference type="Proteomes" id="UP001530315"/>
    </source>
</evidence>
<keyword evidence="2" id="KW-1185">Reference proteome</keyword>
<protein>
    <recommendedName>
        <fullName evidence="3">DDE Tnp4 domain-containing protein</fullName>
    </recommendedName>
</protein>
<name>A0ABD3PEF9_9STRA</name>